<dbReference type="CDD" id="cd16936">
    <property type="entry name" value="HATPase_RsbW-like"/>
    <property type="match status" value="1"/>
</dbReference>
<keyword evidence="1" id="KW-0808">Transferase</keyword>
<gene>
    <name evidence="3" type="ORF">GCM10022224_047010</name>
</gene>
<keyword evidence="1" id="KW-0723">Serine/threonine-protein kinase</keyword>
<dbReference type="Gene3D" id="3.30.565.10">
    <property type="entry name" value="Histidine kinase-like ATPase, C-terminal domain"/>
    <property type="match status" value="1"/>
</dbReference>
<dbReference type="PANTHER" id="PTHR35526">
    <property type="entry name" value="ANTI-SIGMA-F FACTOR RSBW-RELATED"/>
    <property type="match status" value="1"/>
</dbReference>
<evidence type="ECO:0000259" key="2">
    <source>
        <dbReference type="Pfam" id="PF13581"/>
    </source>
</evidence>
<evidence type="ECO:0000256" key="1">
    <source>
        <dbReference type="ARBA" id="ARBA00022527"/>
    </source>
</evidence>
<keyword evidence="1" id="KW-0418">Kinase</keyword>
<accession>A0ABP7C2F7</accession>
<dbReference type="InterPro" id="IPR036890">
    <property type="entry name" value="HATPase_C_sf"/>
</dbReference>
<dbReference type="EMBL" id="BAAAZP010000089">
    <property type="protein sequence ID" value="GAA3677492.1"/>
    <property type="molecule type" value="Genomic_DNA"/>
</dbReference>
<sequence>MIYISPAGLRAIGTIGLTCGVRAPSLARQAVGVWLEPEHPAREIVVLAASELVTNAVRYADTSSSNADPEAITLELGQGPDYLRLAVTDPGSACSTPSRIPLQAPSLHAERGRGLAIVAALSRNRWGSHRVPPDGLRLVWCHLDLDPSPAQLEELFRSPI</sequence>
<comment type="caution">
    <text evidence="3">The sequence shown here is derived from an EMBL/GenBank/DDBJ whole genome shotgun (WGS) entry which is preliminary data.</text>
</comment>
<dbReference type="Pfam" id="PF13581">
    <property type="entry name" value="HATPase_c_2"/>
    <property type="match status" value="1"/>
</dbReference>
<dbReference type="Proteomes" id="UP001500902">
    <property type="component" value="Unassembled WGS sequence"/>
</dbReference>
<proteinExistence type="predicted"/>
<name>A0ABP7C2F7_9ACTN</name>
<protein>
    <recommendedName>
        <fullName evidence="2">Histidine kinase/HSP90-like ATPase domain-containing protein</fullName>
    </recommendedName>
</protein>
<dbReference type="PANTHER" id="PTHR35526:SF3">
    <property type="entry name" value="ANTI-SIGMA-F FACTOR RSBW"/>
    <property type="match status" value="1"/>
</dbReference>
<evidence type="ECO:0000313" key="4">
    <source>
        <dbReference type="Proteomes" id="UP001500902"/>
    </source>
</evidence>
<dbReference type="InterPro" id="IPR050267">
    <property type="entry name" value="Anti-sigma-factor_SerPK"/>
</dbReference>
<reference evidence="4" key="1">
    <citation type="journal article" date="2019" name="Int. J. Syst. Evol. Microbiol.">
        <title>The Global Catalogue of Microorganisms (GCM) 10K type strain sequencing project: providing services to taxonomists for standard genome sequencing and annotation.</title>
        <authorList>
            <consortium name="The Broad Institute Genomics Platform"/>
            <consortium name="The Broad Institute Genome Sequencing Center for Infectious Disease"/>
            <person name="Wu L."/>
            <person name="Ma J."/>
        </authorList>
    </citation>
    <scope>NUCLEOTIDE SEQUENCE [LARGE SCALE GENOMIC DNA]</scope>
    <source>
        <strain evidence="4">JCM 16904</strain>
    </source>
</reference>
<dbReference type="RefSeq" id="WP_344881827.1">
    <property type="nucleotide sequence ID" value="NZ_BAAAZP010000089.1"/>
</dbReference>
<keyword evidence="4" id="KW-1185">Reference proteome</keyword>
<dbReference type="InterPro" id="IPR003594">
    <property type="entry name" value="HATPase_dom"/>
</dbReference>
<dbReference type="SUPFAM" id="SSF55874">
    <property type="entry name" value="ATPase domain of HSP90 chaperone/DNA topoisomerase II/histidine kinase"/>
    <property type="match status" value="1"/>
</dbReference>
<feature type="domain" description="Histidine kinase/HSP90-like ATPase" evidence="2">
    <location>
        <begin position="27"/>
        <end position="122"/>
    </location>
</feature>
<evidence type="ECO:0000313" key="3">
    <source>
        <dbReference type="EMBL" id="GAA3677492.1"/>
    </source>
</evidence>
<organism evidence="3 4">
    <name type="scientific">Nonomuraea antimicrobica</name>
    <dbReference type="NCBI Taxonomy" id="561173"/>
    <lineage>
        <taxon>Bacteria</taxon>
        <taxon>Bacillati</taxon>
        <taxon>Actinomycetota</taxon>
        <taxon>Actinomycetes</taxon>
        <taxon>Streptosporangiales</taxon>
        <taxon>Streptosporangiaceae</taxon>
        <taxon>Nonomuraea</taxon>
    </lineage>
</organism>